<name>A0A0A8Z0X6_ARUDO</name>
<dbReference type="EMBL" id="GBRH01269393">
    <property type="protein sequence ID" value="JAD28502.1"/>
    <property type="molecule type" value="Transcribed_RNA"/>
</dbReference>
<reference evidence="1" key="2">
    <citation type="journal article" date="2015" name="Data Brief">
        <title>Shoot transcriptome of the giant reed, Arundo donax.</title>
        <authorList>
            <person name="Barrero R.A."/>
            <person name="Guerrero F.D."/>
            <person name="Moolhuijzen P."/>
            <person name="Goolsby J.A."/>
            <person name="Tidwell J."/>
            <person name="Bellgard S.E."/>
            <person name="Bellgard M.I."/>
        </authorList>
    </citation>
    <scope>NUCLEOTIDE SEQUENCE</scope>
    <source>
        <tissue evidence="1">Shoot tissue taken approximately 20 cm above the soil surface</tissue>
    </source>
</reference>
<reference evidence="1" key="1">
    <citation type="submission" date="2014-09" db="EMBL/GenBank/DDBJ databases">
        <authorList>
            <person name="Magalhaes I.L.F."/>
            <person name="Oliveira U."/>
            <person name="Santos F.R."/>
            <person name="Vidigal T.H.D.A."/>
            <person name="Brescovit A.D."/>
            <person name="Santos A.J."/>
        </authorList>
    </citation>
    <scope>NUCLEOTIDE SEQUENCE</scope>
    <source>
        <tissue evidence="1">Shoot tissue taken approximately 20 cm above the soil surface</tissue>
    </source>
</reference>
<proteinExistence type="predicted"/>
<evidence type="ECO:0000313" key="1">
    <source>
        <dbReference type="EMBL" id="JAD28502.1"/>
    </source>
</evidence>
<protein>
    <submittedName>
        <fullName evidence="1">Uncharacterized protein</fullName>
    </submittedName>
</protein>
<accession>A0A0A8Z0X6</accession>
<sequence>MVPVFQRCQDLKFSGLQPTSDTQFITKNSTASYLCHTLISFHP</sequence>
<organism evidence="1">
    <name type="scientific">Arundo donax</name>
    <name type="common">Giant reed</name>
    <name type="synonym">Donax arundinaceus</name>
    <dbReference type="NCBI Taxonomy" id="35708"/>
    <lineage>
        <taxon>Eukaryota</taxon>
        <taxon>Viridiplantae</taxon>
        <taxon>Streptophyta</taxon>
        <taxon>Embryophyta</taxon>
        <taxon>Tracheophyta</taxon>
        <taxon>Spermatophyta</taxon>
        <taxon>Magnoliopsida</taxon>
        <taxon>Liliopsida</taxon>
        <taxon>Poales</taxon>
        <taxon>Poaceae</taxon>
        <taxon>PACMAD clade</taxon>
        <taxon>Arundinoideae</taxon>
        <taxon>Arundineae</taxon>
        <taxon>Arundo</taxon>
    </lineage>
</organism>
<dbReference type="AlphaFoldDB" id="A0A0A8Z0X6"/>